<proteinExistence type="predicted"/>
<gene>
    <name evidence="2" type="ORF">SEMRO_161_G072490.1</name>
</gene>
<dbReference type="AlphaFoldDB" id="A0A9N8DP03"/>
<dbReference type="InterPro" id="IPR052766">
    <property type="entry name" value="S41A_metabolite_peptidase"/>
</dbReference>
<dbReference type="Gene3D" id="3.90.226.10">
    <property type="entry name" value="2-enoyl-CoA Hydratase, Chain A, domain 1"/>
    <property type="match status" value="1"/>
</dbReference>
<evidence type="ECO:0000256" key="1">
    <source>
        <dbReference type="SAM" id="MobiDB-lite"/>
    </source>
</evidence>
<dbReference type="InterPro" id="IPR036034">
    <property type="entry name" value="PDZ_sf"/>
</dbReference>
<name>A0A9N8DP03_9STRA</name>
<dbReference type="EMBL" id="CAICTM010000160">
    <property type="protein sequence ID" value="CAB9503284.1"/>
    <property type="molecule type" value="Genomic_DNA"/>
</dbReference>
<reference evidence="2" key="1">
    <citation type="submission" date="2020-06" db="EMBL/GenBank/DDBJ databases">
        <authorList>
            <consortium name="Plant Systems Biology data submission"/>
        </authorList>
    </citation>
    <scope>NUCLEOTIDE SEQUENCE</scope>
    <source>
        <strain evidence="2">D6</strain>
    </source>
</reference>
<dbReference type="Gene3D" id="2.30.42.10">
    <property type="match status" value="1"/>
</dbReference>
<dbReference type="PANTHER" id="PTHR37049">
    <property type="entry name" value="PEPTIDASE S41 FAMILY PROTEIN"/>
    <property type="match status" value="1"/>
</dbReference>
<evidence type="ECO:0008006" key="4">
    <source>
        <dbReference type="Google" id="ProtNLM"/>
    </source>
</evidence>
<comment type="caution">
    <text evidence="2">The sequence shown here is derived from an EMBL/GenBank/DDBJ whole genome shotgun (WGS) entry which is preliminary data.</text>
</comment>
<sequence>MRPSYLKGGEFQLKVIWESYDGNQTEDIVVSMNDMAPYDFVLDLVSKPEAAINFPYQSIGARMNGAFKRLETSSSRAPEGVVFTIGSRSRPTSILPDAFVVTYASGESETYFSGLRYRGLNTSTVYDLLNSNNLDLDTPGSAYQNFQIAVSQIQGVTATTKDAQQRKSTPKTTDVELEVLKQVDGDDTGYQFDEVINLRSQLSGERMDVAAYKIHDEFAVLKIESFAFEADDDGNPAMISIWSNFTAAAKENGVTKAMIDISGNGGGVITSGYQLAVSLFPFAPYKVFERQFDVTYNSVMLAYNDTVSPVMDSLKLEVNLLTDTQLEAYIEASPTSTGELVSSMIESLLGFCCNDILLETCQNLQRCFPLFDLSVSAQTMNQFPSAPQMRSFLQQLTEAFDEYNPFNVLQTLQRGFVDPNKIHKVVRGGQVVNLTNQFTILEEQLYYEAAAQAFQNDFFFDEVVIVSDGAAGSTACIFSSMVMQLWKNRDAWEGREVPITTITYGGTKEPSDTTVAGFPASVQQVNIGYPIITSGLLYMLEFLLPPALSVLLTNVNSYYQSLLPVPPYFAESLPQMPVFNYYSNFMQPGAIPLQFVKIVADKHLPQIFNHNSLASTSGLETLYEEAAKLGFTTDTVVEESEDETHDVVAERKRFEPGGRQ</sequence>
<dbReference type="Proteomes" id="UP001153069">
    <property type="component" value="Unassembled WGS sequence"/>
</dbReference>
<accession>A0A9N8DP03</accession>
<protein>
    <recommendedName>
        <fullName evidence="4">Tail specific protease domain-containing protein</fullName>
    </recommendedName>
</protein>
<feature type="compositionally biased region" description="Basic and acidic residues" evidence="1">
    <location>
        <begin position="645"/>
        <end position="660"/>
    </location>
</feature>
<dbReference type="OrthoDB" id="55780at2759"/>
<organism evidence="2 3">
    <name type="scientific">Seminavis robusta</name>
    <dbReference type="NCBI Taxonomy" id="568900"/>
    <lineage>
        <taxon>Eukaryota</taxon>
        <taxon>Sar</taxon>
        <taxon>Stramenopiles</taxon>
        <taxon>Ochrophyta</taxon>
        <taxon>Bacillariophyta</taxon>
        <taxon>Bacillariophyceae</taxon>
        <taxon>Bacillariophycidae</taxon>
        <taxon>Naviculales</taxon>
        <taxon>Naviculaceae</taxon>
        <taxon>Seminavis</taxon>
    </lineage>
</organism>
<keyword evidence="3" id="KW-1185">Reference proteome</keyword>
<evidence type="ECO:0000313" key="2">
    <source>
        <dbReference type="EMBL" id="CAB9503284.1"/>
    </source>
</evidence>
<feature type="region of interest" description="Disordered" evidence="1">
    <location>
        <begin position="639"/>
        <end position="660"/>
    </location>
</feature>
<evidence type="ECO:0000313" key="3">
    <source>
        <dbReference type="Proteomes" id="UP001153069"/>
    </source>
</evidence>
<dbReference type="PANTHER" id="PTHR37049:SF4">
    <property type="entry name" value="RHODANESE DOMAIN-CONTAINING PROTEIN"/>
    <property type="match status" value="1"/>
</dbReference>